<feature type="transmembrane region" description="Helical" evidence="2">
    <location>
        <begin position="631"/>
        <end position="649"/>
    </location>
</feature>
<keyword evidence="5" id="KW-1185">Reference proteome</keyword>
<protein>
    <recommendedName>
        <fullName evidence="3">Transglutaminase-like domain-containing protein</fullName>
    </recommendedName>
</protein>
<feature type="transmembrane region" description="Helical" evidence="2">
    <location>
        <begin position="53"/>
        <end position="74"/>
    </location>
</feature>
<evidence type="ECO:0000256" key="2">
    <source>
        <dbReference type="SAM" id="Phobius"/>
    </source>
</evidence>
<gene>
    <name evidence="4" type="ORF">SAMN04488693_12532</name>
</gene>
<feature type="transmembrane region" description="Helical" evidence="2">
    <location>
        <begin position="229"/>
        <end position="249"/>
    </location>
</feature>
<dbReference type="InterPro" id="IPR038765">
    <property type="entry name" value="Papain-like_cys_pep_sf"/>
</dbReference>
<accession>A0A1G8NR89</accession>
<dbReference type="Proteomes" id="UP000199258">
    <property type="component" value="Unassembled WGS sequence"/>
</dbReference>
<feature type="compositionally biased region" description="Low complexity" evidence="1">
    <location>
        <begin position="602"/>
        <end position="618"/>
    </location>
</feature>
<dbReference type="EMBL" id="FNDT01000025">
    <property type="protein sequence ID" value="SDI82733.1"/>
    <property type="molecule type" value="Genomic_DNA"/>
</dbReference>
<dbReference type="InterPro" id="IPR002931">
    <property type="entry name" value="Transglutaminase-like"/>
</dbReference>
<evidence type="ECO:0000256" key="1">
    <source>
        <dbReference type="SAM" id="MobiDB-lite"/>
    </source>
</evidence>
<proteinExistence type="predicted"/>
<organism evidence="4 5">
    <name type="scientific">Arthrobacter subterraneus</name>
    <dbReference type="NCBI Taxonomy" id="335973"/>
    <lineage>
        <taxon>Bacteria</taxon>
        <taxon>Bacillati</taxon>
        <taxon>Actinomycetota</taxon>
        <taxon>Actinomycetes</taxon>
        <taxon>Micrococcales</taxon>
        <taxon>Micrococcaceae</taxon>
        <taxon>Arthrobacter</taxon>
    </lineage>
</organism>
<evidence type="ECO:0000313" key="4">
    <source>
        <dbReference type="EMBL" id="SDI82733.1"/>
    </source>
</evidence>
<feature type="region of interest" description="Disordered" evidence="1">
    <location>
        <begin position="587"/>
        <end position="629"/>
    </location>
</feature>
<name>A0A1G8NR89_9MICC</name>
<dbReference type="InterPro" id="IPR021878">
    <property type="entry name" value="TgpA_N"/>
</dbReference>
<feature type="transmembrane region" description="Helical" evidence="2">
    <location>
        <begin position="81"/>
        <end position="101"/>
    </location>
</feature>
<dbReference type="AlphaFoldDB" id="A0A1G8NR89"/>
<feature type="transmembrane region" description="Helical" evidence="2">
    <location>
        <begin position="30"/>
        <end position="47"/>
    </location>
</feature>
<dbReference type="SUPFAM" id="SSF54001">
    <property type="entry name" value="Cysteine proteinases"/>
    <property type="match status" value="1"/>
</dbReference>
<keyword evidence="2" id="KW-0812">Transmembrane</keyword>
<dbReference type="Pfam" id="PF01841">
    <property type="entry name" value="Transglut_core"/>
    <property type="match status" value="1"/>
</dbReference>
<feature type="transmembrane region" description="Helical" evidence="2">
    <location>
        <begin position="190"/>
        <end position="209"/>
    </location>
</feature>
<dbReference type="STRING" id="335973.SAMN04488693_12532"/>
<keyword evidence="2" id="KW-0472">Membrane</keyword>
<feature type="transmembrane region" description="Helical" evidence="2">
    <location>
        <begin position="141"/>
        <end position="158"/>
    </location>
</feature>
<reference evidence="4 5" key="1">
    <citation type="submission" date="2016-10" db="EMBL/GenBank/DDBJ databases">
        <authorList>
            <person name="de Groot N.N."/>
        </authorList>
    </citation>
    <scope>NUCLEOTIDE SEQUENCE [LARGE SCALE GENOMIC DNA]</scope>
    <source>
        <strain evidence="4 5">NP_1H</strain>
    </source>
</reference>
<sequence length="786" mass="84601">MTATHPAPYRSEESLVPAQPGHAAHEQRHLVLSLVSMTAVILASLSLNGVIEGWLWLPPVILTVGSVSTAMAVIRSLGFPGPLIFVAGLLALVGVLNWQYFPDQSILGVIPGPDTPERVTLLLNNAEDTVVSQLAPVLPDVGILLVVSATTGLIAVLVDTSAITLRMPAASGIILLMVLFPAAIIKTDSIGIPAFVAAVTGYLLLLAVAQWRERPRRTAGTGRSSEGHLTWAVSIGATALTITIMLPLVTPGFDSGLFPQGSRLNPWGAATGLNPSVTLGNDLRNPAGFGRITYATNAMEPLYLRSSTLEDFSGQRWEPDQRLDSRRAGIEEIRAGEPISDGSPILTTITTQSFTSPWLLAPYAPISVTNLEGRWTWDPQNLTILAADGGSTAQQSYQVRSSIPTLTRELLAGIGPVPDGEVPQAFIALPDDIPAPIETTARELTAETANPYDKAMAIQNYLRSEEFTYSLEAPVDGGYDGNSMGVIERFLEVKAGYCVHFAGTMAVMARLLGIPSRVAVGYAPGTPTGNTVEGPRGEELTEFAVDSRDAHAWPELYFRNVGWVKFEPTPGRSAVPDYAQAQPLPPEAVADDSLTPRDSPLDAAGSPPSTPATSPDQSDAPEGRDGSGRSWAVTTGMLLALICVTPFLRRRTRSAHRRRLLTSGTTIHNPARIAWAETTEIAADYGYRRMSSDTPRSFAERLKLEAALDGQAAVSLSKLQYAYEIEEYAPTTGFTRQAAGTLPNWEDVQTVIKALRRSTKLSSRFRAQLLPHSLRNPFQPKRKTWL</sequence>
<keyword evidence="2" id="KW-1133">Transmembrane helix</keyword>
<dbReference type="Pfam" id="PF11992">
    <property type="entry name" value="TgpA_N"/>
    <property type="match status" value="1"/>
</dbReference>
<feature type="transmembrane region" description="Helical" evidence="2">
    <location>
        <begin position="165"/>
        <end position="184"/>
    </location>
</feature>
<evidence type="ECO:0000313" key="5">
    <source>
        <dbReference type="Proteomes" id="UP000199258"/>
    </source>
</evidence>
<dbReference type="PANTHER" id="PTHR42736">
    <property type="entry name" value="PROTEIN-GLUTAMINE GAMMA-GLUTAMYLTRANSFERASE"/>
    <property type="match status" value="1"/>
</dbReference>
<dbReference type="Gene3D" id="3.10.620.30">
    <property type="match status" value="1"/>
</dbReference>
<dbReference type="PANTHER" id="PTHR42736:SF1">
    <property type="entry name" value="PROTEIN-GLUTAMINE GAMMA-GLUTAMYLTRANSFERASE"/>
    <property type="match status" value="1"/>
</dbReference>
<dbReference type="InterPro" id="IPR052901">
    <property type="entry name" value="Bact_TGase-like"/>
</dbReference>
<feature type="domain" description="Transglutaminase-like" evidence="3">
    <location>
        <begin position="490"/>
        <end position="570"/>
    </location>
</feature>
<dbReference type="SMART" id="SM00460">
    <property type="entry name" value="TGc"/>
    <property type="match status" value="1"/>
</dbReference>
<evidence type="ECO:0000259" key="3">
    <source>
        <dbReference type="SMART" id="SM00460"/>
    </source>
</evidence>
<dbReference type="OrthoDB" id="9804023at2"/>